<comment type="subcellular location">
    <subcellularLocation>
        <location evidence="1">Cytoplasm</location>
    </subcellularLocation>
</comment>
<reference evidence="8" key="1">
    <citation type="journal article" date="2019" name="bioRxiv">
        <title>The Genome of the Zebra Mussel, Dreissena polymorpha: A Resource for Invasive Species Research.</title>
        <authorList>
            <person name="McCartney M.A."/>
            <person name="Auch B."/>
            <person name="Kono T."/>
            <person name="Mallez S."/>
            <person name="Zhang Y."/>
            <person name="Obille A."/>
            <person name="Becker A."/>
            <person name="Abrahante J.E."/>
            <person name="Garbe J."/>
            <person name="Badalamenti J.P."/>
            <person name="Herman A."/>
            <person name="Mangelson H."/>
            <person name="Liachko I."/>
            <person name="Sullivan S."/>
            <person name="Sone E.D."/>
            <person name="Koren S."/>
            <person name="Silverstein K.A.T."/>
            <person name="Beckman K.B."/>
            <person name="Gohl D.M."/>
        </authorList>
    </citation>
    <scope>NUCLEOTIDE SEQUENCE</scope>
    <source>
        <strain evidence="8">Duluth1</strain>
        <tissue evidence="8">Whole animal</tissue>
    </source>
</reference>
<dbReference type="GO" id="GO:0004725">
    <property type="term" value="F:protein tyrosine phosphatase activity"/>
    <property type="evidence" value="ECO:0007669"/>
    <property type="project" value="InterPro"/>
</dbReference>
<dbReference type="GO" id="GO:0005737">
    <property type="term" value="C:cytoplasm"/>
    <property type="evidence" value="ECO:0007669"/>
    <property type="project" value="UniProtKB-SubCell"/>
</dbReference>
<evidence type="ECO:0000259" key="7">
    <source>
        <dbReference type="SMART" id="SM00226"/>
    </source>
</evidence>
<feature type="active site" description="Nucleophile" evidence="6">
    <location>
        <position position="12"/>
    </location>
</feature>
<keyword evidence="5" id="KW-0904">Protein phosphatase</keyword>
<comment type="caution">
    <text evidence="8">The sequence shown here is derived from an EMBL/GenBank/DDBJ whole genome shotgun (WGS) entry which is preliminary data.</text>
</comment>
<dbReference type="InterPro" id="IPR036196">
    <property type="entry name" value="Ptyr_pPase_sf"/>
</dbReference>
<accession>A0A9D4MVC1</accession>
<dbReference type="SUPFAM" id="SSF52788">
    <property type="entry name" value="Phosphotyrosine protein phosphatases I"/>
    <property type="match status" value="2"/>
</dbReference>
<dbReference type="PANTHER" id="PTHR11717:SF7">
    <property type="entry name" value="LOW MOLECULAR WEIGHT PHOSPHOTYROSINE PROTEIN PHOSPHATASE"/>
    <property type="match status" value="1"/>
</dbReference>
<evidence type="ECO:0000256" key="1">
    <source>
        <dbReference type="ARBA" id="ARBA00004496"/>
    </source>
</evidence>
<dbReference type="AlphaFoldDB" id="A0A9D4MVC1"/>
<gene>
    <name evidence="8" type="ORF">DPMN_007144</name>
</gene>
<evidence type="ECO:0000313" key="9">
    <source>
        <dbReference type="Proteomes" id="UP000828390"/>
    </source>
</evidence>
<keyword evidence="4" id="KW-0378">Hydrolase</keyword>
<reference evidence="8" key="2">
    <citation type="submission" date="2020-11" db="EMBL/GenBank/DDBJ databases">
        <authorList>
            <person name="McCartney M.A."/>
            <person name="Auch B."/>
            <person name="Kono T."/>
            <person name="Mallez S."/>
            <person name="Becker A."/>
            <person name="Gohl D.M."/>
            <person name="Silverstein K.A.T."/>
            <person name="Koren S."/>
            <person name="Bechman K.B."/>
            <person name="Herman A."/>
            <person name="Abrahante J.E."/>
            <person name="Garbe J."/>
        </authorList>
    </citation>
    <scope>NUCLEOTIDE SEQUENCE</scope>
    <source>
        <strain evidence="8">Duluth1</strain>
        <tissue evidence="8">Whole animal</tissue>
    </source>
</reference>
<feature type="active site" evidence="6">
    <location>
        <position position="18"/>
    </location>
</feature>
<dbReference type="SMART" id="SM00226">
    <property type="entry name" value="LMWPc"/>
    <property type="match status" value="1"/>
</dbReference>
<protein>
    <recommendedName>
        <fullName evidence="7">Phosphotyrosine protein phosphatase I domain-containing protein</fullName>
    </recommendedName>
</protein>
<feature type="active site" description="Proton donor" evidence="6">
    <location>
        <position position="128"/>
    </location>
</feature>
<evidence type="ECO:0000256" key="5">
    <source>
        <dbReference type="ARBA" id="ARBA00022912"/>
    </source>
</evidence>
<sequence>MSAKKKSVLFICLGNICRSPMAEAVFLNLLKEQGLTDKWHVDSAALGTWHIGISPDSRTISTLQKHGITTYKHVARVLCDDDYTKFDVIFGMDDNNMSELDEQKPQTYTARLERLGDHDPEGDTIIRDPYFDARGDMSGFEKVYAQCWHVDSAALGTLHIGISPDSRTISTRQKHGITTYKHVARVLCDDDYTKFDVIFGMDDNNMSELDDRKPQTCTARLERLGDHDPEGDTIIRDPYFDARGDLSGFEKVYAQCIAL</sequence>
<name>A0A9D4MVC1_DREPO</name>
<dbReference type="InterPro" id="IPR050438">
    <property type="entry name" value="LMW_PTPase"/>
</dbReference>
<dbReference type="CDD" id="cd16343">
    <property type="entry name" value="LMWPTP"/>
    <property type="match status" value="1"/>
</dbReference>
<dbReference type="EMBL" id="JAIWYP010000001">
    <property type="protein sequence ID" value="KAH3883191.1"/>
    <property type="molecule type" value="Genomic_DNA"/>
</dbReference>
<comment type="similarity">
    <text evidence="2">Belongs to the low molecular weight phosphotyrosine protein phosphatase family.</text>
</comment>
<evidence type="ECO:0000256" key="2">
    <source>
        <dbReference type="ARBA" id="ARBA00011063"/>
    </source>
</evidence>
<keyword evidence="3" id="KW-0963">Cytoplasm</keyword>
<dbReference type="FunFam" id="3.40.50.2300:FF:000105">
    <property type="entry name" value="Low molecular weight phosphotyrosine protein"/>
    <property type="match status" value="1"/>
</dbReference>
<feature type="domain" description="Phosphotyrosine protein phosphatase I" evidence="7">
    <location>
        <begin position="6"/>
        <end position="157"/>
    </location>
</feature>
<organism evidence="8 9">
    <name type="scientific">Dreissena polymorpha</name>
    <name type="common">Zebra mussel</name>
    <name type="synonym">Mytilus polymorpha</name>
    <dbReference type="NCBI Taxonomy" id="45954"/>
    <lineage>
        <taxon>Eukaryota</taxon>
        <taxon>Metazoa</taxon>
        <taxon>Spiralia</taxon>
        <taxon>Lophotrochozoa</taxon>
        <taxon>Mollusca</taxon>
        <taxon>Bivalvia</taxon>
        <taxon>Autobranchia</taxon>
        <taxon>Heteroconchia</taxon>
        <taxon>Euheterodonta</taxon>
        <taxon>Imparidentia</taxon>
        <taxon>Neoheterodontei</taxon>
        <taxon>Myida</taxon>
        <taxon>Dreissenoidea</taxon>
        <taxon>Dreissenidae</taxon>
        <taxon>Dreissena</taxon>
    </lineage>
</organism>
<proteinExistence type="inferred from homology"/>
<dbReference type="PANTHER" id="PTHR11717">
    <property type="entry name" value="LOW MOLECULAR WEIGHT PROTEIN TYROSINE PHOSPHATASE"/>
    <property type="match status" value="1"/>
</dbReference>
<keyword evidence="9" id="KW-1185">Reference proteome</keyword>
<evidence type="ECO:0000256" key="6">
    <source>
        <dbReference type="PIRSR" id="PIRSR617867-1"/>
    </source>
</evidence>
<evidence type="ECO:0000256" key="3">
    <source>
        <dbReference type="ARBA" id="ARBA00022490"/>
    </source>
</evidence>
<dbReference type="Proteomes" id="UP000828390">
    <property type="component" value="Unassembled WGS sequence"/>
</dbReference>
<dbReference type="Gene3D" id="3.40.50.2300">
    <property type="match status" value="2"/>
</dbReference>
<dbReference type="PRINTS" id="PR00719">
    <property type="entry name" value="LMWPTPASE"/>
</dbReference>
<dbReference type="InterPro" id="IPR017867">
    <property type="entry name" value="Tyr_phospatase_low_mol_wt"/>
</dbReference>
<dbReference type="InterPro" id="IPR023485">
    <property type="entry name" value="Ptyr_pPase"/>
</dbReference>
<evidence type="ECO:0000313" key="8">
    <source>
        <dbReference type="EMBL" id="KAH3883191.1"/>
    </source>
</evidence>
<dbReference type="Pfam" id="PF01451">
    <property type="entry name" value="LMWPc"/>
    <property type="match status" value="2"/>
</dbReference>
<evidence type="ECO:0000256" key="4">
    <source>
        <dbReference type="ARBA" id="ARBA00022801"/>
    </source>
</evidence>